<dbReference type="Proteomes" id="UP000294335">
    <property type="component" value="Unassembled WGS sequence"/>
</dbReference>
<reference evidence="1 2" key="1">
    <citation type="submission" date="2018-02" db="EMBL/GenBank/DDBJ databases">
        <authorList>
            <person name="Dubost A."/>
        </authorList>
    </citation>
    <scope>NUCLEOTIDE SEQUENCE [LARGE SCALE GENOMIC DNA]</scope>
    <source>
        <strain evidence="2">JV551A3</strain>
    </source>
</reference>
<dbReference type="EMBL" id="OPYN01000164">
    <property type="protein sequence ID" value="SPO62097.1"/>
    <property type="molecule type" value="Genomic_DNA"/>
</dbReference>
<comment type="caution">
    <text evidence="1">The sequence shown here is derived from an EMBL/GenBank/DDBJ whole genome shotgun (WGS) entry which is preliminary data.</text>
</comment>
<evidence type="ECO:0000313" key="1">
    <source>
        <dbReference type="EMBL" id="SPO62097.1"/>
    </source>
</evidence>
<gene>
    <name evidence="1" type="ORF">JV551A3_V1_1640173</name>
</gene>
<proteinExistence type="predicted"/>
<evidence type="ECO:0000313" key="2">
    <source>
        <dbReference type="Proteomes" id="UP000294335"/>
    </source>
</evidence>
<dbReference type="AlphaFoldDB" id="A0AAQ1SVA1"/>
<organism evidence="1 2">
    <name type="scientific">Pseudomonas inefficax</name>
    <dbReference type="NCBI Taxonomy" id="2078786"/>
    <lineage>
        <taxon>Bacteria</taxon>
        <taxon>Pseudomonadati</taxon>
        <taxon>Pseudomonadota</taxon>
        <taxon>Gammaproteobacteria</taxon>
        <taxon>Pseudomonadales</taxon>
        <taxon>Pseudomonadaceae</taxon>
        <taxon>Pseudomonas</taxon>
    </lineage>
</organism>
<protein>
    <submittedName>
        <fullName evidence="1">Uncharacterized protein</fullName>
    </submittedName>
</protein>
<sequence>MHSMVWSPYGLGLDNSVLPGRREKRRRHQDARLLAREQGRDFAYVVPEAFIGQQRRTALITFSEVGVGPQMNDLIEPTYFAAVVPHHAPQNALLDRQAFCLVQGQVLMHLPWVGGVDAVLDDHFDLTPFSMT</sequence>
<accession>A0AAQ1SVA1</accession>
<keyword evidence="2" id="KW-1185">Reference proteome</keyword>
<name>A0AAQ1SVA1_9PSED</name>